<keyword evidence="2" id="KW-1003">Cell membrane</keyword>
<evidence type="ECO:0000256" key="5">
    <source>
        <dbReference type="ARBA" id="ARBA00023136"/>
    </source>
</evidence>
<keyword evidence="4 6" id="KW-1133">Transmembrane helix</keyword>
<dbReference type="Proteomes" id="UP000239861">
    <property type="component" value="Unassembled WGS sequence"/>
</dbReference>
<comment type="subcellular location">
    <subcellularLocation>
        <location evidence="1">Cell membrane</location>
        <topology evidence="1">Multi-pass membrane protein</topology>
    </subcellularLocation>
</comment>
<keyword evidence="3 6" id="KW-0812">Transmembrane</keyword>
<keyword evidence="5 6" id="KW-0472">Membrane</keyword>
<dbReference type="InterPro" id="IPR003838">
    <property type="entry name" value="ABC3_permease_C"/>
</dbReference>
<dbReference type="EMBL" id="PTIW01000039">
    <property type="protein sequence ID" value="PPK58279.1"/>
    <property type="molecule type" value="Genomic_DNA"/>
</dbReference>
<feature type="transmembrane region" description="Helical" evidence="6">
    <location>
        <begin position="54"/>
        <end position="76"/>
    </location>
</feature>
<feature type="domain" description="ABC3 transporter permease C-terminal" evidence="7">
    <location>
        <begin position="19"/>
        <end position="115"/>
    </location>
</feature>
<reference evidence="8 9" key="1">
    <citation type="submission" date="2018-02" db="EMBL/GenBank/DDBJ databases">
        <title>Subsurface microbial communities from deep shales in Ohio and West Virginia, USA.</title>
        <authorList>
            <person name="Wrighton K."/>
        </authorList>
    </citation>
    <scope>NUCLEOTIDE SEQUENCE [LARGE SCALE GENOMIC DNA]</scope>
    <source>
        <strain evidence="8 9">MARC-MIP3H16</strain>
    </source>
</reference>
<dbReference type="GO" id="GO:0005886">
    <property type="term" value="C:plasma membrane"/>
    <property type="evidence" value="ECO:0007669"/>
    <property type="project" value="UniProtKB-SubCell"/>
</dbReference>
<evidence type="ECO:0000313" key="9">
    <source>
        <dbReference type="Proteomes" id="UP000239861"/>
    </source>
</evidence>
<evidence type="ECO:0000256" key="2">
    <source>
        <dbReference type="ARBA" id="ARBA00022475"/>
    </source>
</evidence>
<feature type="transmembrane region" description="Helical" evidence="6">
    <location>
        <begin position="96"/>
        <end position="115"/>
    </location>
</feature>
<accession>A0AB36ZTE0</accession>
<proteinExistence type="predicted"/>
<feature type="transmembrane region" description="Helical" evidence="6">
    <location>
        <begin position="15"/>
        <end position="33"/>
    </location>
</feature>
<evidence type="ECO:0000256" key="4">
    <source>
        <dbReference type="ARBA" id="ARBA00022989"/>
    </source>
</evidence>
<comment type="caution">
    <text evidence="8">The sequence shown here is derived from an EMBL/GenBank/DDBJ whole genome shotgun (WGS) entry which is preliminary data.</text>
</comment>
<evidence type="ECO:0000313" key="8">
    <source>
        <dbReference type="EMBL" id="PPK58279.1"/>
    </source>
</evidence>
<organism evidence="8 9">
    <name type="scientific">Malaciobacter marinus</name>
    <dbReference type="NCBI Taxonomy" id="505249"/>
    <lineage>
        <taxon>Bacteria</taxon>
        <taxon>Pseudomonadati</taxon>
        <taxon>Campylobacterota</taxon>
        <taxon>Epsilonproteobacteria</taxon>
        <taxon>Campylobacterales</taxon>
        <taxon>Arcobacteraceae</taxon>
        <taxon>Malaciobacter</taxon>
    </lineage>
</organism>
<sequence length="130" mass="15079">MFRELDFKISCLDSLGYYSLLMSFIIIQYQMNLQKNNILRLKMIGVKNKTIRNSFLIEFGLISFGASTLGIVLGSIGSYIISTILFESYWNFRADILLLYFFFIPALTILIVSFFTSKMIHQKENILFGE</sequence>
<evidence type="ECO:0000259" key="7">
    <source>
        <dbReference type="Pfam" id="PF02687"/>
    </source>
</evidence>
<protein>
    <submittedName>
        <fullName evidence="8">FtsX-like permease family protein</fullName>
    </submittedName>
</protein>
<dbReference type="Pfam" id="PF02687">
    <property type="entry name" value="FtsX"/>
    <property type="match status" value="1"/>
</dbReference>
<evidence type="ECO:0000256" key="3">
    <source>
        <dbReference type="ARBA" id="ARBA00022692"/>
    </source>
</evidence>
<gene>
    <name evidence="8" type="ORF">B0F89_1391</name>
</gene>
<evidence type="ECO:0000256" key="6">
    <source>
        <dbReference type="SAM" id="Phobius"/>
    </source>
</evidence>
<name>A0AB36ZTE0_9BACT</name>
<evidence type="ECO:0000256" key="1">
    <source>
        <dbReference type="ARBA" id="ARBA00004651"/>
    </source>
</evidence>
<dbReference type="AlphaFoldDB" id="A0AB36ZTE0"/>